<dbReference type="InterPro" id="IPR001034">
    <property type="entry name" value="DeoR_HTH"/>
</dbReference>
<dbReference type="PANTHER" id="PTHR30363">
    <property type="entry name" value="HTH-TYPE TRANSCRIPTIONAL REGULATOR SRLR-RELATED"/>
    <property type="match status" value="1"/>
</dbReference>
<keyword evidence="4" id="KW-0238">DNA-binding</keyword>
<organism evidence="8 9">
    <name type="scientific">Quadrisphaera setariae</name>
    <dbReference type="NCBI Taxonomy" id="2593304"/>
    <lineage>
        <taxon>Bacteria</taxon>
        <taxon>Bacillati</taxon>
        <taxon>Actinomycetota</taxon>
        <taxon>Actinomycetes</taxon>
        <taxon>Kineosporiales</taxon>
        <taxon>Kineosporiaceae</taxon>
        <taxon>Quadrisphaera</taxon>
    </lineage>
</organism>
<dbReference type="SUPFAM" id="SSF46785">
    <property type="entry name" value="Winged helix' DNA-binding domain"/>
    <property type="match status" value="1"/>
</dbReference>
<dbReference type="InterPro" id="IPR036390">
    <property type="entry name" value="WH_DNA-bd_sf"/>
</dbReference>
<comment type="caution">
    <text evidence="8">The sequence shown here is derived from an EMBL/GenBank/DDBJ whole genome shotgun (WGS) entry which is preliminary data.</text>
</comment>
<evidence type="ECO:0000256" key="4">
    <source>
        <dbReference type="ARBA" id="ARBA00023125"/>
    </source>
</evidence>
<dbReference type="SUPFAM" id="SSF100950">
    <property type="entry name" value="NagB/RpiA/CoA transferase-like"/>
    <property type="match status" value="1"/>
</dbReference>
<evidence type="ECO:0000256" key="5">
    <source>
        <dbReference type="ARBA" id="ARBA00023163"/>
    </source>
</evidence>
<evidence type="ECO:0000259" key="7">
    <source>
        <dbReference type="PROSITE" id="PS51000"/>
    </source>
</evidence>
<proteinExistence type="predicted"/>
<keyword evidence="2" id="KW-0678">Repressor</keyword>
<gene>
    <name evidence="8" type="ORF">FMM08_20950</name>
</gene>
<dbReference type="OrthoDB" id="7688673at2"/>
<keyword evidence="3" id="KW-0805">Transcription regulation</keyword>
<dbReference type="GO" id="GO:0003700">
    <property type="term" value="F:DNA-binding transcription factor activity"/>
    <property type="evidence" value="ECO:0007669"/>
    <property type="project" value="InterPro"/>
</dbReference>
<dbReference type="InterPro" id="IPR018356">
    <property type="entry name" value="Tscrpt_reg_HTH_DeoR_CS"/>
</dbReference>
<dbReference type="InterPro" id="IPR037171">
    <property type="entry name" value="NagB/RpiA_transferase-like"/>
</dbReference>
<dbReference type="PROSITE" id="PS51000">
    <property type="entry name" value="HTH_DEOR_2"/>
    <property type="match status" value="1"/>
</dbReference>
<dbReference type="PRINTS" id="PR00037">
    <property type="entry name" value="HTHLACR"/>
</dbReference>
<dbReference type="InterPro" id="IPR014036">
    <property type="entry name" value="DeoR-like_C"/>
</dbReference>
<feature type="domain" description="HTH deoR-type" evidence="7">
    <location>
        <begin position="3"/>
        <end position="58"/>
    </location>
</feature>
<dbReference type="InterPro" id="IPR050313">
    <property type="entry name" value="Carb_Metab_HTH_regulators"/>
</dbReference>
<protein>
    <recommendedName>
        <fullName evidence="1">Lactose phosphotransferase system repressor</fullName>
    </recommendedName>
</protein>
<keyword evidence="5" id="KW-0804">Transcription</keyword>
<evidence type="ECO:0000256" key="3">
    <source>
        <dbReference type="ARBA" id="ARBA00023015"/>
    </source>
</evidence>
<dbReference type="SMART" id="SM01134">
    <property type="entry name" value="DeoRC"/>
    <property type="match status" value="1"/>
</dbReference>
<dbReference type="SMART" id="SM00420">
    <property type="entry name" value="HTH_DEOR"/>
    <property type="match status" value="1"/>
</dbReference>
<dbReference type="AlphaFoldDB" id="A0A5C8Z3Y2"/>
<evidence type="ECO:0000256" key="6">
    <source>
        <dbReference type="ARBA" id="ARBA00024937"/>
    </source>
</evidence>
<evidence type="ECO:0000313" key="8">
    <source>
        <dbReference type="EMBL" id="TXR52267.1"/>
    </source>
</evidence>
<dbReference type="PANTHER" id="PTHR30363:SF4">
    <property type="entry name" value="GLYCEROL-3-PHOSPHATE REGULON REPRESSOR"/>
    <property type="match status" value="1"/>
</dbReference>
<evidence type="ECO:0000256" key="1">
    <source>
        <dbReference type="ARBA" id="ARBA00021390"/>
    </source>
</evidence>
<dbReference type="PROSITE" id="PS00894">
    <property type="entry name" value="HTH_DEOR_1"/>
    <property type="match status" value="1"/>
</dbReference>
<dbReference type="Pfam" id="PF00455">
    <property type="entry name" value="DeoRC"/>
    <property type="match status" value="1"/>
</dbReference>
<dbReference type="RefSeq" id="WP_147928286.1">
    <property type="nucleotide sequence ID" value="NZ_VKAC01000016.1"/>
</dbReference>
<reference evidence="8 9" key="1">
    <citation type="submission" date="2019-07" db="EMBL/GenBank/DDBJ databases">
        <title>Quadrisphaera sp. strain DD2A genome sequencing and assembly.</title>
        <authorList>
            <person name="Kim I."/>
        </authorList>
    </citation>
    <scope>NUCLEOTIDE SEQUENCE [LARGE SCALE GENOMIC DNA]</scope>
    <source>
        <strain evidence="8 9">DD2A</strain>
    </source>
</reference>
<dbReference type="Proteomes" id="UP000321234">
    <property type="component" value="Unassembled WGS sequence"/>
</dbReference>
<comment type="function">
    <text evidence="6">Repressor of the lactose catabolism operon. Galactose-6-phosphate is the inducer.</text>
</comment>
<dbReference type="EMBL" id="VKAC01000016">
    <property type="protein sequence ID" value="TXR52267.1"/>
    <property type="molecule type" value="Genomic_DNA"/>
</dbReference>
<dbReference type="InterPro" id="IPR036388">
    <property type="entry name" value="WH-like_DNA-bd_sf"/>
</dbReference>
<dbReference type="Gene3D" id="1.10.10.10">
    <property type="entry name" value="Winged helix-like DNA-binding domain superfamily/Winged helix DNA-binding domain"/>
    <property type="match status" value="1"/>
</dbReference>
<evidence type="ECO:0000313" key="9">
    <source>
        <dbReference type="Proteomes" id="UP000321234"/>
    </source>
</evidence>
<name>A0A5C8Z3Y2_9ACTN</name>
<sequence>MQTRQRREQILERLDADRFASVNDLAEALQVSPSTVRRDLQQLGASGELRRTHGGAVVLDRTADRTSDGALEHPYATTAQADADLKAAMGRATAALVPDGAVVALDIGTTTPLVARHLAGRPVTVITSNLAVLDELRDDPAVDLVLLGGSVRRNFQTLVGALTLQALASISCDVAVLSCTGVRPDGRVVDDMSVEAPTKEGLLAAATQTVLLASHAKFPGTGSLQTTSLDAVDVLVTTTGAPQDALDRVTAAGGRVVVA</sequence>
<dbReference type="Pfam" id="PF08220">
    <property type="entry name" value="HTH_DeoR"/>
    <property type="match status" value="1"/>
</dbReference>
<keyword evidence="9" id="KW-1185">Reference proteome</keyword>
<accession>A0A5C8Z3Y2</accession>
<dbReference type="GO" id="GO:0003677">
    <property type="term" value="F:DNA binding"/>
    <property type="evidence" value="ECO:0007669"/>
    <property type="project" value="UniProtKB-KW"/>
</dbReference>
<evidence type="ECO:0000256" key="2">
    <source>
        <dbReference type="ARBA" id="ARBA00022491"/>
    </source>
</evidence>